<dbReference type="EMBL" id="CP002772">
    <property type="protein sequence ID" value="AEG17948.1"/>
    <property type="molecule type" value="Genomic_DNA"/>
</dbReference>
<keyword evidence="1" id="KW-0472">Membrane</keyword>
<evidence type="ECO:0008006" key="4">
    <source>
        <dbReference type="Google" id="ProtNLM"/>
    </source>
</evidence>
<dbReference type="HOGENOM" id="CLU_149108_3_0_2"/>
<accession>F6D2L4</accession>
<keyword evidence="1" id="KW-1133">Transmembrane helix</keyword>
<dbReference type="Pfam" id="PF01998">
    <property type="entry name" value="DUF131"/>
    <property type="match status" value="1"/>
</dbReference>
<dbReference type="RefSeq" id="WP_013825450.1">
    <property type="nucleotide sequence ID" value="NC_015574.1"/>
</dbReference>
<feature type="transmembrane region" description="Helical" evidence="1">
    <location>
        <begin position="6"/>
        <end position="28"/>
    </location>
</feature>
<dbReference type="KEGG" id="mew:MSWAN_0923"/>
<organism evidence="2 3">
    <name type="scientific">Methanobacterium paludis (strain DSM 25820 / JCM 18151 / SWAN1)</name>
    <dbReference type="NCBI Taxonomy" id="868131"/>
    <lineage>
        <taxon>Archaea</taxon>
        <taxon>Methanobacteriati</taxon>
        <taxon>Methanobacteriota</taxon>
        <taxon>Methanomada group</taxon>
        <taxon>Methanobacteria</taxon>
        <taxon>Methanobacteriales</taxon>
        <taxon>Methanobacteriaceae</taxon>
        <taxon>Methanobacterium</taxon>
    </lineage>
</organism>
<dbReference type="AlphaFoldDB" id="F6D2L4"/>
<feature type="transmembrane region" description="Helical" evidence="1">
    <location>
        <begin position="40"/>
        <end position="57"/>
    </location>
</feature>
<feature type="transmembrane region" description="Helical" evidence="1">
    <location>
        <begin position="63"/>
        <end position="81"/>
    </location>
</feature>
<dbReference type="GeneID" id="10668425"/>
<dbReference type="NCBIfam" id="TIGR00304">
    <property type="entry name" value="TIGR00304 family membrane protein"/>
    <property type="match status" value="1"/>
</dbReference>
<dbReference type="STRING" id="868131.MSWAN_0923"/>
<evidence type="ECO:0000313" key="3">
    <source>
        <dbReference type="Proteomes" id="UP000009231"/>
    </source>
</evidence>
<sequence length="86" mass="9104">MVNSNTIILAGVVVIILGILLIFLGTALQITSKSGGTGEVQAGGVVMIGPIPIIFGTNKNITTISIVLAIILMVLAYLLFYRWGFR</sequence>
<reference evidence="2 3" key="1">
    <citation type="journal article" date="2014" name="Int. J. Syst. Evol. Microbiol.">
        <title>Methanobacterium paludis sp. nov. and a novel strain of Methanobacterium lacus isolated from northern peatlands.</title>
        <authorList>
            <person name="Cadillo-Quiroz H."/>
            <person name="Brauer S.L."/>
            <person name="Goodson N."/>
            <person name="Yavitt J.B."/>
            <person name="Zinder S.H."/>
        </authorList>
    </citation>
    <scope>NUCLEOTIDE SEQUENCE [LARGE SCALE GENOMIC DNA]</scope>
    <source>
        <strain evidence="3">DSM 25820 / JCM 18151 / SWAN1</strain>
    </source>
</reference>
<gene>
    <name evidence="2" type="ordered locus">MSWAN_0923</name>
</gene>
<name>F6D2L4_METPW</name>
<keyword evidence="1" id="KW-0812">Transmembrane</keyword>
<evidence type="ECO:0000313" key="2">
    <source>
        <dbReference type="EMBL" id="AEG17948.1"/>
    </source>
</evidence>
<dbReference type="InterPro" id="IPR002849">
    <property type="entry name" value="DUF131"/>
</dbReference>
<protein>
    <recommendedName>
        <fullName evidence="4">TIGR00304 family protein</fullName>
    </recommendedName>
</protein>
<evidence type="ECO:0000256" key="1">
    <source>
        <dbReference type="SAM" id="Phobius"/>
    </source>
</evidence>
<keyword evidence="3" id="KW-1185">Reference proteome</keyword>
<dbReference type="eggNOG" id="arCOG02717">
    <property type="taxonomic scope" value="Archaea"/>
</dbReference>
<dbReference type="Proteomes" id="UP000009231">
    <property type="component" value="Chromosome"/>
</dbReference>
<proteinExistence type="predicted"/>